<dbReference type="InterPro" id="IPR046884">
    <property type="entry name" value="MnmA-like_central"/>
</dbReference>
<evidence type="ECO:0000256" key="2">
    <source>
        <dbReference type="ARBA" id="ARBA00013805"/>
    </source>
</evidence>
<evidence type="ECO:0000256" key="6">
    <source>
        <dbReference type="ARBA" id="ARBA00022694"/>
    </source>
</evidence>
<evidence type="ECO:0000256" key="4">
    <source>
        <dbReference type="ARBA" id="ARBA00022555"/>
    </source>
</evidence>
<evidence type="ECO:0000313" key="13">
    <source>
        <dbReference type="EMBL" id="VAW46711.1"/>
    </source>
</evidence>
<dbReference type="FunFam" id="2.30.30.280:FF:000001">
    <property type="entry name" value="tRNA-specific 2-thiouridylase MnmA"/>
    <property type="match status" value="1"/>
</dbReference>
<dbReference type="NCBIfam" id="NF001138">
    <property type="entry name" value="PRK00143.1"/>
    <property type="match status" value="1"/>
</dbReference>
<dbReference type="InterPro" id="IPR014729">
    <property type="entry name" value="Rossmann-like_a/b/a_fold"/>
</dbReference>
<dbReference type="Gene3D" id="2.40.30.10">
    <property type="entry name" value="Translation factors"/>
    <property type="match status" value="1"/>
</dbReference>
<evidence type="ECO:0000256" key="5">
    <source>
        <dbReference type="ARBA" id="ARBA00022679"/>
    </source>
</evidence>
<dbReference type="GO" id="GO:0005737">
    <property type="term" value="C:cytoplasm"/>
    <property type="evidence" value="ECO:0007669"/>
    <property type="project" value="UniProtKB-SubCell"/>
</dbReference>
<evidence type="ECO:0000259" key="11">
    <source>
        <dbReference type="Pfam" id="PF20258"/>
    </source>
</evidence>
<dbReference type="InterPro" id="IPR046885">
    <property type="entry name" value="MnmA-like_C"/>
</dbReference>
<dbReference type="SUPFAM" id="SSF52402">
    <property type="entry name" value="Adenine nucleotide alpha hydrolases-like"/>
    <property type="match status" value="1"/>
</dbReference>
<dbReference type="GO" id="GO:0005524">
    <property type="term" value="F:ATP binding"/>
    <property type="evidence" value="ECO:0007669"/>
    <property type="project" value="UniProtKB-KW"/>
</dbReference>
<dbReference type="InterPro" id="IPR004506">
    <property type="entry name" value="MnmA-like"/>
</dbReference>
<dbReference type="Gene3D" id="2.30.30.280">
    <property type="entry name" value="Adenine nucleotide alpha hydrolases-like domains"/>
    <property type="match status" value="1"/>
</dbReference>
<dbReference type="Pfam" id="PF20258">
    <property type="entry name" value="tRNA_Me_trans_C"/>
    <property type="match status" value="1"/>
</dbReference>
<evidence type="ECO:0000256" key="1">
    <source>
        <dbReference type="ARBA" id="ARBA00004496"/>
    </source>
</evidence>
<dbReference type="PANTHER" id="PTHR11933:SF5">
    <property type="entry name" value="MITOCHONDRIAL TRNA-SPECIFIC 2-THIOURIDYLASE 1"/>
    <property type="match status" value="1"/>
</dbReference>
<dbReference type="CDD" id="cd01998">
    <property type="entry name" value="MnmA_TRMU-like"/>
    <property type="match status" value="1"/>
</dbReference>
<keyword evidence="5 13" id="KW-0808">Transferase</keyword>
<reference evidence="13" key="1">
    <citation type="submission" date="2018-06" db="EMBL/GenBank/DDBJ databases">
        <authorList>
            <person name="Zhirakovskaya E."/>
        </authorList>
    </citation>
    <scope>NUCLEOTIDE SEQUENCE</scope>
</reference>
<evidence type="ECO:0000256" key="8">
    <source>
        <dbReference type="ARBA" id="ARBA00022840"/>
    </source>
</evidence>
<keyword evidence="9" id="KW-0694">RNA-binding</keyword>
<feature type="domain" description="tRNA-specific 2-thiouridylase MnmA-like C-terminal" evidence="11">
    <location>
        <begin position="292"/>
        <end position="365"/>
    </location>
</feature>
<evidence type="ECO:0000256" key="7">
    <source>
        <dbReference type="ARBA" id="ARBA00022741"/>
    </source>
</evidence>
<comment type="subcellular location">
    <subcellularLocation>
        <location evidence="1">Cytoplasm</location>
    </subcellularLocation>
</comment>
<dbReference type="FunFam" id="2.40.30.10:FF:000023">
    <property type="entry name" value="tRNA-specific 2-thiouridylase MnmA"/>
    <property type="match status" value="1"/>
</dbReference>
<proteinExistence type="inferred from homology"/>
<dbReference type="Pfam" id="PF03054">
    <property type="entry name" value="tRNA_Me_trans"/>
    <property type="match status" value="1"/>
</dbReference>
<dbReference type="NCBIfam" id="TIGR00420">
    <property type="entry name" value="trmU"/>
    <property type="match status" value="1"/>
</dbReference>
<dbReference type="AlphaFoldDB" id="A0A3B0VUN5"/>
<evidence type="ECO:0000256" key="9">
    <source>
        <dbReference type="ARBA" id="ARBA00022884"/>
    </source>
</evidence>
<organism evidence="13">
    <name type="scientific">hydrothermal vent metagenome</name>
    <dbReference type="NCBI Taxonomy" id="652676"/>
    <lineage>
        <taxon>unclassified sequences</taxon>
        <taxon>metagenomes</taxon>
        <taxon>ecological metagenomes</taxon>
    </lineage>
</organism>
<dbReference type="Pfam" id="PF20259">
    <property type="entry name" value="tRNA_Me_trans_M"/>
    <property type="match status" value="1"/>
</dbReference>
<dbReference type="HAMAP" id="MF_00144">
    <property type="entry name" value="tRNA_thiouridyl_MnmA"/>
    <property type="match status" value="1"/>
</dbReference>
<dbReference type="GO" id="GO:0002143">
    <property type="term" value="P:tRNA wobble position uridine thiolation"/>
    <property type="evidence" value="ECO:0007669"/>
    <property type="project" value="TreeGrafter"/>
</dbReference>
<sequence length="380" mass="42481">MKETSNDYSNIKVIVGLSGGVDSSVAALLLKQQGYDVEGLFMKNWEGDDTDDYCPAAEDLKDVFNVADTLDIPVHIENFSGAYWDNVFEHFLAEYKTGRTPNPDILCNKEVKFKAFLQHALELGADYIATGHYARIQRDDAGVCHLLKGLDNNKDQSYFLYTLQQHQLQKTLFPVGELEKPCVREMAEQAGLITHNKKDSTGICFIGERKFKDFLQQFIPAQPGDIVDEFGNLIGKHDGLMYHTLGQRKGLGVGGGHGTGNDPWYAADKNLKSNQLIAVQGKQHPLLQHRFLVADTLDWVSGQCPPLKTPLKAKIRYRQEEQPCQIIDENNGTLLVAFNEPQWAIAPGQSIVFYKGEDCLGGGIIDQRLHSADQRQTKKV</sequence>
<dbReference type="GO" id="GO:0016783">
    <property type="term" value="F:sulfurtransferase activity"/>
    <property type="evidence" value="ECO:0007669"/>
    <property type="project" value="InterPro"/>
</dbReference>
<dbReference type="PANTHER" id="PTHR11933">
    <property type="entry name" value="TRNA 5-METHYLAMINOMETHYL-2-THIOURIDYLATE -METHYLTRANSFERASE"/>
    <property type="match status" value="1"/>
</dbReference>
<keyword evidence="6" id="KW-0819">tRNA processing</keyword>
<evidence type="ECO:0000256" key="3">
    <source>
        <dbReference type="ARBA" id="ARBA00022490"/>
    </source>
</evidence>
<gene>
    <name evidence="13" type="ORF">MNBD_GAMMA04-8</name>
</gene>
<feature type="domain" description="tRNA-specific 2-thiouridylase MnmA-like central" evidence="12">
    <location>
        <begin position="212"/>
        <end position="277"/>
    </location>
</feature>
<name>A0A3B0VUN5_9ZZZZ</name>
<keyword evidence="4" id="KW-0820">tRNA-binding</keyword>
<keyword evidence="7" id="KW-0547">Nucleotide-binding</keyword>
<evidence type="ECO:0000259" key="12">
    <source>
        <dbReference type="Pfam" id="PF20259"/>
    </source>
</evidence>
<keyword evidence="8" id="KW-0067">ATP-binding</keyword>
<dbReference type="Gene3D" id="3.40.50.620">
    <property type="entry name" value="HUPs"/>
    <property type="match status" value="1"/>
</dbReference>
<dbReference type="EMBL" id="UOFB01000155">
    <property type="protein sequence ID" value="VAW46711.1"/>
    <property type="molecule type" value="Genomic_DNA"/>
</dbReference>
<dbReference type="InterPro" id="IPR023382">
    <property type="entry name" value="MnmA-like_central_sf"/>
</dbReference>
<keyword evidence="10" id="KW-1015">Disulfide bond</keyword>
<evidence type="ECO:0000256" key="10">
    <source>
        <dbReference type="ARBA" id="ARBA00023157"/>
    </source>
</evidence>
<accession>A0A3B0VUN5</accession>
<dbReference type="FunFam" id="3.40.50.620:FF:000004">
    <property type="entry name" value="tRNA-specific 2-thiouridylase MnmA"/>
    <property type="match status" value="1"/>
</dbReference>
<protein>
    <recommendedName>
        <fullName evidence="2">tRNA-specific 2-thiouridylase MnmA</fullName>
    </recommendedName>
</protein>
<keyword evidence="3" id="KW-0963">Cytoplasm</keyword>
<dbReference type="GO" id="GO:0000049">
    <property type="term" value="F:tRNA binding"/>
    <property type="evidence" value="ECO:0007669"/>
    <property type="project" value="UniProtKB-KW"/>
</dbReference>